<gene>
    <name evidence="5" type="ORF">SASPL_136344</name>
</gene>
<feature type="transmembrane region" description="Helical" evidence="2">
    <location>
        <begin position="422"/>
        <end position="442"/>
    </location>
</feature>
<dbReference type="PANTHER" id="PTHR46859:SF3">
    <property type="entry name" value="RING-TYPE DOMAIN-CONTAINING PROTEIN"/>
    <property type="match status" value="1"/>
</dbReference>
<feature type="domain" description="RING-type" evidence="3">
    <location>
        <begin position="448"/>
        <end position="483"/>
    </location>
</feature>
<keyword evidence="2" id="KW-0812">Transmembrane</keyword>
<dbReference type="SUPFAM" id="SSF57850">
    <property type="entry name" value="RING/U-box"/>
    <property type="match status" value="1"/>
</dbReference>
<evidence type="ECO:0000259" key="4">
    <source>
        <dbReference type="PROSITE" id="PS50211"/>
    </source>
</evidence>
<feature type="domain" description="UDENN" evidence="4">
    <location>
        <begin position="547"/>
        <end position="1057"/>
    </location>
</feature>
<feature type="transmembrane region" description="Helical" evidence="2">
    <location>
        <begin position="37"/>
        <end position="56"/>
    </location>
</feature>
<proteinExistence type="predicted"/>
<dbReference type="Pfam" id="PF13920">
    <property type="entry name" value="zf-C3HC4_3"/>
    <property type="match status" value="1"/>
</dbReference>
<sequence>MTWRRVGKSLQGVTAHTLLFFFTVLLVLKIDHTVSYSWCYAVCRIRVIFFPLWLFHAVVARGRFSLPAPSVPHDRHWAPCHAVVAVPLLVAFELLLCIYLESVYVNHSSALHLKIVFLPLLAFEVIILIDNFRMCKALLPGDDESMNDEAIWETLPHFWVAISMVFFVAATLFTLLKLCRDVGALGWWDLFINYGIAECFAFLVCTKWSNPVIHRNSQTREEGSSSSAIRYLDWNSGLVVSSDDHLQDRICGLQDIGGHLMKIPVIVFQVLLCMKLEGTPPGAKNIPLPVVFSPIFLLQGVAVLFAIFRLVEKVVFLLQSEAAGGRYLIYSSRIRDLFGFLHHGSRLLGWWSIDETSREEQARLFHDGASGYNTFSGYPPEIVKKMPKRDLAEEVWRLQAALGEQTEITKFSQQEYERLQHVTVSILCFAVMLNSYALTFGISEKILCRVCFEGEICIVLLPCRHRILCSSCSDKCRKCPICRVSIEERLPVYDIRAAYAILASGFLHSSDLVLSRLWLTSVAFFYCVDRLEPALEVDERSLQQWVAAFCIIRFDLEQGQLIEECYPPGCLTQSEELEVSFNSFPDSVSQHHNRSSIHDCIFFFRTKRERNLQASSVASTEIVEVVDNKLSPLKPIGKSHISYNSRFLYGFVFNRQRHDERLKRGGEQKSVVILSYSPYTSVFRPLLQILGPLYFDIGSKALNYIAAYVSKWPTPVPGQQMELPIGNASLKVNLPPSHCLPSNSGLFEDSASSLAPLLPSNLSVPQGLFHDSDLFGTFRGLLLQLWKLWELLLLGEPILIIAPTPPQCSEAVSGLVSLVAPLLLSVDFRPYFTIHDPEFASLNSLPQGSSFPPMILGVTNLFFLKALRNMPHIISVGNPASNSIRHPFGSKTAAGTPPGQNVALKRFTPANFLNAVKLKRDGPLCLMTEHKEAVWTNYAGLTKPDTSILNRLIDAGLSPRVEESMSVVNNDILRRHFLELTTNFLAPFGPYFRPTTPSETSSPFSDPPPLPTFNAEEFLESLSARGPGKFLLKRMKSNWLDLYRQFLKGYNFLPWFRRKRAVAEQEQYKLWRQARVKTNIHQLISRMSELEIVDSFNAIERHLHGEMQASSLKLYGRVNEDSEAVCNKLKKDLKIVFDMLPKDIQQLLIMNPDRASLLQEIHEYLLAERWKWRSQIYHTLLLVFAKLLNLLRLDGDRKNVVNSDV</sequence>
<evidence type="ECO:0000256" key="2">
    <source>
        <dbReference type="SAM" id="Phobius"/>
    </source>
</evidence>
<dbReference type="Proteomes" id="UP000298416">
    <property type="component" value="Unassembled WGS sequence"/>
</dbReference>
<evidence type="ECO:0000313" key="5">
    <source>
        <dbReference type="EMBL" id="KAG6404104.1"/>
    </source>
</evidence>
<comment type="caution">
    <text evidence="5">The sequence shown here is derived from an EMBL/GenBank/DDBJ whole genome shotgun (WGS) entry which is preliminary data.</text>
</comment>
<evidence type="ECO:0000313" key="6">
    <source>
        <dbReference type="Proteomes" id="UP000298416"/>
    </source>
</evidence>
<feature type="transmembrane region" description="Helical" evidence="2">
    <location>
        <begin position="190"/>
        <end position="209"/>
    </location>
</feature>
<dbReference type="EMBL" id="PNBA02000013">
    <property type="protein sequence ID" value="KAG6404104.1"/>
    <property type="molecule type" value="Genomic_DNA"/>
</dbReference>
<keyword evidence="2" id="KW-0472">Membrane</keyword>
<dbReference type="InterPro" id="IPR019396">
    <property type="entry name" value="TM_Fragile-X-F-assoc"/>
</dbReference>
<keyword evidence="6" id="KW-1185">Reference proteome</keyword>
<accession>A0A8X8X0Q5</accession>
<evidence type="ECO:0000256" key="1">
    <source>
        <dbReference type="PROSITE-ProRule" id="PRU00175"/>
    </source>
</evidence>
<keyword evidence="1" id="KW-0862">Zinc</keyword>
<dbReference type="InterPro" id="IPR001841">
    <property type="entry name" value="Znf_RING"/>
</dbReference>
<dbReference type="PROSITE" id="PS50089">
    <property type="entry name" value="ZF_RING_2"/>
    <property type="match status" value="1"/>
</dbReference>
<feature type="transmembrane region" description="Helical" evidence="2">
    <location>
        <begin position="12"/>
        <end position="30"/>
    </location>
</feature>
<name>A0A8X8X0Q5_SALSN</name>
<dbReference type="InterPro" id="IPR037516">
    <property type="entry name" value="Tripartite_DENN"/>
</dbReference>
<evidence type="ECO:0000259" key="3">
    <source>
        <dbReference type="PROSITE" id="PS50089"/>
    </source>
</evidence>
<keyword evidence="1" id="KW-0479">Metal-binding</keyword>
<feature type="transmembrane region" description="Helical" evidence="2">
    <location>
        <begin position="76"/>
        <end position="99"/>
    </location>
</feature>
<dbReference type="PANTHER" id="PTHR46859">
    <property type="entry name" value="TRANSMEMBRANE FRAGILE-X-F-ASSOCIATED PROTEIN"/>
    <property type="match status" value="1"/>
</dbReference>
<reference evidence="5" key="2">
    <citation type="submission" date="2020-08" db="EMBL/GenBank/DDBJ databases">
        <title>Plant Genome Project.</title>
        <authorList>
            <person name="Zhang R.-G."/>
        </authorList>
    </citation>
    <scope>NUCLEOTIDE SEQUENCE</scope>
    <source>
        <strain evidence="5">Huo1</strain>
        <tissue evidence="5">Leaf</tissue>
    </source>
</reference>
<dbReference type="GO" id="GO:0008270">
    <property type="term" value="F:zinc ion binding"/>
    <property type="evidence" value="ECO:0007669"/>
    <property type="project" value="UniProtKB-KW"/>
</dbReference>
<dbReference type="Pfam" id="PF10269">
    <property type="entry name" value="Tmemb_185A"/>
    <property type="match status" value="1"/>
</dbReference>
<feature type="transmembrane region" description="Helical" evidence="2">
    <location>
        <begin position="111"/>
        <end position="129"/>
    </location>
</feature>
<keyword evidence="1" id="KW-0863">Zinc-finger</keyword>
<dbReference type="PROSITE" id="PS50211">
    <property type="entry name" value="DENN"/>
    <property type="match status" value="1"/>
</dbReference>
<dbReference type="Gene3D" id="3.30.40.10">
    <property type="entry name" value="Zinc/RING finger domain, C3HC4 (zinc finger)"/>
    <property type="match status" value="1"/>
</dbReference>
<dbReference type="AlphaFoldDB" id="A0A8X8X0Q5"/>
<reference evidence="5" key="1">
    <citation type="submission" date="2018-01" db="EMBL/GenBank/DDBJ databases">
        <authorList>
            <person name="Mao J.F."/>
        </authorList>
    </citation>
    <scope>NUCLEOTIDE SEQUENCE</scope>
    <source>
        <strain evidence="5">Huo1</strain>
        <tissue evidence="5">Leaf</tissue>
    </source>
</reference>
<feature type="transmembrane region" description="Helical" evidence="2">
    <location>
        <begin position="290"/>
        <end position="311"/>
    </location>
</feature>
<protein>
    <recommendedName>
        <fullName evidence="7">UDENN domain-containing protein</fullName>
    </recommendedName>
</protein>
<dbReference type="InterPro" id="IPR013083">
    <property type="entry name" value="Znf_RING/FYVE/PHD"/>
</dbReference>
<keyword evidence="2" id="KW-1133">Transmembrane helix</keyword>
<evidence type="ECO:0008006" key="7">
    <source>
        <dbReference type="Google" id="ProtNLM"/>
    </source>
</evidence>
<organism evidence="5">
    <name type="scientific">Salvia splendens</name>
    <name type="common">Scarlet sage</name>
    <dbReference type="NCBI Taxonomy" id="180675"/>
    <lineage>
        <taxon>Eukaryota</taxon>
        <taxon>Viridiplantae</taxon>
        <taxon>Streptophyta</taxon>
        <taxon>Embryophyta</taxon>
        <taxon>Tracheophyta</taxon>
        <taxon>Spermatophyta</taxon>
        <taxon>Magnoliopsida</taxon>
        <taxon>eudicotyledons</taxon>
        <taxon>Gunneridae</taxon>
        <taxon>Pentapetalae</taxon>
        <taxon>asterids</taxon>
        <taxon>lamiids</taxon>
        <taxon>Lamiales</taxon>
        <taxon>Lamiaceae</taxon>
        <taxon>Nepetoideae</taxon>
        <taxon>Mentheae</taxon>
        <taxon>Salviinae</taxon>
        <taxon>Salvia</taxon>
        <taxon>Salvia subgen. Calosphace</taxon>
        <taxon>core Calosphace</taxon>
    </lineage>
</organism>
<feature type="transmembrane region" description="Helical" evidence="2">
    <location>
        <begin position="158"/>
        <end position="178"/>
    </location>
</feature>